<dbReference type="Pfam" id="PF00100">
    <property type="entry name" value="Zona_pellucida"/>
    <property type="match status" value="1"/>
</dbReference>
<dbReference type="Pfam" id="PF23344">
    <property type="entry name" value="ZP-N"/>
    <property type="match status" value="1"/>
</dbReference>
<evidence type="ECO:0000259" key="7">
    <source>
        <dbReference type="PROSITE" id="PS51034"/>
    </source>
</evidence>
<dbReference type="FunFam" id="2.60.120.290:FF:000004">
    <property type="entry name" value="Metalloendopeptidase"/>
    <property type="match status" value="1"/>
</dbReference>
<dbReference type="InterPro" id="IPR055355">
    <property type="entry name" value="ZP-C"/>
</dbReference>
<reference evidence="8 9" key="1">
    <citation type="submission" date="2019-09" db="EMBL/GenBank/DDBJ databases">
        <title>Bird 10,000 Genomes (B10K) Project - Family phase.</title>
        <authorList>
            <person name="Zhang G."/>
        </authorList>
    </citation>
    <scope>NUCLEOTIDE SEQUENCE [LARGE SCALE GENOMIC DNA]</scope>
    <source>
        <strain evidence="8">B10K-DU-012-14</strain>
        <tissue evidence="8">Blood</tissue>
    </source>
</reference>
<gene>
    <name evidence="8" type="primary">Dmbt1_7</name>
    <name evidence="8" type="ORF">PLUSOC_R07248</name>
</gene>
<dbReference type="InterPro" id="IPR055356">
    <property type="entry name" value="ZP-N"/>
</dbReference>
<keyword evidence="9" id="KW-1185">Reference proteome</keyword>
<dbReference type="InterPro" id="IPR042235">
    <property type="entry name" value="ZP-C_dom"/>
</dbReference>
<dbReference type="InterPro" id="IPR001507">
    <property type="entry name" value="ZP_dom"/>
</dbReference>
<feature type="domain" description="CUB" evidence="6">
    <location>
        <begin position="1"/>
        <end position="111"/>
    </location>
</feature>
<dbReference type="InterPro" id="IPR035914">
    <property type="entry name" value="Sperma_CUB_dom_sf"/>
</dbReference>
<dbReference type="SMART" id="SM00042">
    <property type="entry name" value="CUB"/>
    <property type="match status" value="1"/>
</dbReference>
<dbReference type="PROSITE" id="PS01180">
    <property type="entry name" value="CUB"/>
    <property type="match status" value="1"/>
</dbReference>
<protein>
    <submittedName>
        <fullName evidence="8">DMBT1 protein</fullName>
    </submittedName>
</protein>
<name>A0A7L3DNK9_PLUSO</name>
<dbReference type="PANTHER" id="PTHR14002:SF38">
    <property type="entry name" value="CUB AND ZONA PELLUCIDA-LIKE DOMAIN-CONTAINING PROTEIN 1"/>
    <property type="match status" value="1"/>
</dbReference>
<feature type="non-terminal residue" evidence="8">
    <location>
        <position position="396"/>
    </location>
</feature>
<proteinExistence type="predicted"/>
<keyword evidence="3" id="KW-1015">Disulfide bond</keyword>
<organism evidence="8 9">
    <name type="scientific">Pluvianellus socialis</name>
    <name type="common">Magellanic plover</name>
    <dbReference type="NCBI Taxonomy" id="227228"/>
    <lineage>
        <taxon>Eukaryota</taxon>
        <taxon>Metazoa</taxon>
        <taxon>Chordata</taxon>
        <taxon>Craniata</taxon>
        <taxon>Vertebrata</taxon>
        <taxon>Euteleostomi</taxon>
        <taxon>Archelosauria</taxon>
        <taxon>Archosauria</taxon>
        <taxon>Dinosauria</taxon>
        <taxon>Saurischia</taxon>
        <taxon>Theropoda</taxon>
        <taxon>Coelurosauria</taxon>
        <taxon>Aves</taxon>
        <taxon>Neognathae</taxon>
        <taxon>Neoaves</taxon>
        <taxon>Charadriiformes</taxon>
        <taxon>Charadriidae</taxon>
        <taxon>Pluvianellus</taxon>
    </lineage>
</organism>
<dbReference type="InterPro" id="IPR048290">
    <property type="entry name" value="ZP_chr"/>
</dbReference>
<dbReference type="PROSITE" id="PS51034">
    <property type="entry name" value="ZP_2"/>
    <property type="match status" value="1"/>
</dbReference>
<comment type="caution">
    <text evidence="8">The sequence shown here is derived from an EMBL/GenBank/DDBJ whole genome shotgun (WGS) entry which is preliminary data.</text>
</comment>
<dbReference type="SUPFAM" id="SSF49854">
    <property type="entry name" value="Spermadhesin, CUB domain"/>
    <property type="match status" value="1"/>
</dbReference>
<dbReference type="EMBL" id="VZTS01025287">
    <property type="protein sequence ID" value="NXT56775.1"/>
    <property type="molecule type" value="Genomic_DNA"/>
</dbReference>
<evidence type="ECO:0000259" key="6">
    <source>
        <dbReference type="PROSITE" id="PS01180"/>
    </source>
</evidence>
<comment type="caution">
    <text evidence="5">Lacks conserved residue(s) required for the propagation of feature annotation.</text>
</comment>
<sequence length="396" mass="45049">CGGSVSNSSGMLQSPFYPGSYPNNADCVWEIEVESNFRVMLTFRDIAMQGGRCQYDYVEVYDGPLRSSPLLGRLCSGFFPTYTSSSNMMTVHFHSDSRYTFRGFQAHYSSIPADHNATLLCLPYYMHAVVSRDYLQSQGYSVQMVTLKDSRCTPTVTSQEVVFNIPYNGCGTTREENGDTINYSNMIKVTSSGNIIKRKKNIHLHISCKMLQNTWMQIMYVAEDTVDVNENQFGKYDMNIAFYDSSSFSRQVRDSPYYIDLNQNVYVQVSLHSSDQNLTVFVDTCVTSPDPHDFNTLAYDLIRNGCARDSSYATYSSPYGHFARFKFNAFEFISRHALVYLRCELVVCRLGDESTRCYRGCISRSKRETSSEEEKVKVVVGPLKLRERVAQSRNAG</sequence>
<dbReference type="SMART" id="SM00241">
    <property type="entry name" value="ZP"/>
    <property type="match status" value="1"/>
</dbReference>
<dbReference type="PRINTS" id="PR00023">
    <property type="entry name" value="ZPELLUCIDA"/>
</dbReference>
<evidence type="ECO:0000313" key="8">
    <source>
        <dbReference type="EMBL" id="NXT56775.1"/>
    </source>
</evidence>
<feature type="domain" description="ZP" evidence="7">
    <location>
        <begin position="120"/>
        <end position="364"/>
    </location>
</feature>
<dbReference type="InterPro" id="IPR000859">
    <property type="entry name" value="CUB_dom"/>
</dbReference>
<dbReference type="Gene3D" id="2.60.40.4100">
    <property type="entry name" value="Zona pellucida, ZP-C domain"/>
    <property type="match status" value="1"/>
</dbReference>
<dbReference type="PANTHER" id="PTHR14002">
    <property type="entry name" value="ENDOGLIN/TGF-BETA RECEPTOR TYPE III"/>
    <property type="match status" value="1"/>
</dbReference>
<dbReference type="Gene3D" id="2.60.40.3210">
    <property type="entry name" value="Zona pellucida, ZP-N domain"/>
    <property type="match status" value="1"/>
</dbReference>
<dbReference type="Gene3D" id="2.60.120.290">
    <property type="entry name" value="Spermadhesin, CUB domain"/>
    <property type="match status" value="1"/>
</dbReference>
<keyword evidence="4" id="KW-0325">Glycoprotein</keyword>
<accession>A0A7L3DNK9</accession>
<evidence type="ECO:0000313" key="9">
    <source>
        <dbReference type="Proteomes" id="UP000519225"/>
    </source>
</evidence>
<dbReference type="Proteomes" id="UP000519225">
    <property type="component" value="Unassembled WGS sequence"/>
</dbReference>
<dbReference type="FunFam" id="2.60.40.4100:FF:000005">
    <property type="entry name" value="Deleted in malignant brain tumors 1"/>
    <property type="match status" value="1"/>
</dbReference>
<evidence type="ECO:0000256" key="4">
    <source>
        <dbReference type="ARBA" id="ARBA00023180"/>
    </source>
</evidence>
<evidence type="ECO:0000256" key="3">
    <source>
        <dbReference type="ARBA" id="ARBA00023157"/>
    </source>
</evidence>
<dbReference type="Pfam" id="PF00431">
    <property type="entry name" value="CUB"/>
    <property type="match status" value="1"/>
</dbReference>
<evidence type="ECO:0000256" key="1">
    <source>
        <dbReference type="ARBA" id="ARBA00022729"/>
    </source>
</evidence>
<dbReference type="CDD" id="cd00041">
    <property type="entry name" value="CUB"/>
    <property type="match status" value="1"/>
</dbReference>
<dbReference type="AlphaFoldDB" id="A0A7L3DNK9"/>
<evidence type="ECO:0000256" key="5">
    <source>
        <dbReference type="PROSITE-ProRule" id="PRU00059"/>
    </source>
</evidence>
<keyword evidence="2" id="KW-0677">Repeat</keyword>
<feature type="non-terminal residue" evidence="8">
    <location>
        <position position="1"/>
    </location>
</feature>
<keyword evidence="1" id="KW-0732">Signal</keyword>
<evidence type="ECO:0000256" key="2">
    <source>
        <dbReference type="ARBA" id="ARBA00022737"/>
    </source>
</evidence>